<reference evidence="1" key="1">
    <citation type="submission" date="2016-06" db="UniProtKB">
        <authorList>
            <consortium name="WormBaseParasite"/>
        </authorList>
    </citation>
    <scope>IDENTIFICATION</scope>
</reference>
<accession>A0A183D0N5</accession>
<evidence type="ECO:0000313" key="1">
    <source>
        <dbReference type="WBParaSite" id="GPUH_0000228101-mRNA-1"/>
    </source>
</evidence>
<name>A0A183D0N5_9BILA</name>
<protein>
    <submittedName>
        <fullName evidence="1">Bestrophin homolog</fullName>
    </submittedName>
</protein>
<sequence length="70" mass="7854">LEVDAESVIDDAFDNSLNSSIDPILGDPTLFRESCRTVIHRNINVLGFLFRLVFPEEFAAKEDSDVIVID</sequence>
<dbReference type="AlphaFoldDB" id="A0A183D0N5"/>
<dbReference type="WBParaSite" id="GPUH_0000228101-mRNA-1">
    <property type="protein sequence ID" value="GPUH_0000228101-mRNA-1"/>
    <property type="gene ID" value="GPUH_0000228101"/>
</dbReference>
<organism evidence="1">
    <name type="scientific">Gongylonema pulchrum</name>
    <dbReference type="NCBI Taxonomy" id="637853"/>
    <lineage>
        <taxon>Eukaryota</taxon>
        <taxon>Metazoa</taxon>
        <taxon>Ecdysozoa</taxon>
        <taxon>Nematoda</taxon>
        <taxon>Chromadorea</taxon>
        <taxon>Rhabditida</taxon>
        <taxon>Spirurina</taxon>
        <taxon>Spiruromorpha</taxon>
        <taxon>Spiruroidea</taxon>
        <taxon>Gongylonematidae</taxon>
        <taxon>Gongylonema</taxon>
    </lineage>
</organism>
<proteinExistence type="predicted"/>